<gene>
    <name evidence="8" type="ORF">ACFO3Q_17330</name>
</gene>
<feature type="transmembrane region" description="Helical" evidence="5">
    <location>
        <begin position="31"/>
        <end position="49"/>
    </location>
</feature>
<dbReference type="InterPro" id="IPR011990">
    <property type="entry name" value="TPR-like_helical_dom_sf"/>
</dbReference>
<dbReference type="PANTHER" id="PTHR47870">
    <property type="entry name" value="CYTOCHROME C-TYPE BIOGENESIS PROTEIN CCMH"/>
    <property type="match status" value="1"/>
</dbReference>
<keyword evidence="2" id="KW-0201">Cytochrome c-type biogenesis</keyword>
<dbReference type="Proteomes" id="UP001595892">
    <property type="component" value="Unassembled WGS sequence"/>
</dbReference>
<dbReference type="Pfam" id="PF23892">
    <property type="entry name" value="Ig_CycH"/>
    <property type="match status" value="1"/>
</dbReference>
<evidence type="ECO:0000256" key="1">
    <source>
        <dbReference type="ARBA" id="ARBA00022737"/>
    </source>
</evidence>
<evidence type="ECO:0000256" key="5">
    <source>
        <dbReference type="SAM" id="Phobius"/>
    </source>
</evidence>
<evidence type="ECO:0000259" key="7">
    <source>
        <dbReference type="Pfam" id="PF23914"/>
    </source>
</evidence>
<dbReference type="InterPro" id="IPR056413">
    <property type="entry name" value="TPR_CcmH_CycH"/>
</dbReference>
<evidence type="ECO:0000256" key="3">
    <source>
        <dbReference type="ARBA" id="ARBA00022803"/>
    </source>
</evidence>
<sequence>MTAFAFAFATLAALTIVGVLSPLWRGARTSFVVSAVLLATLAVGSYLALGTPAALDAAERSARAEDVPRTPEEIAAAIERLDEEVRANPRNVQGWLLLGRARKAQERFGEARDAFAQAHRLEPEQPDIMVEYAEAITLAADTRRIEGEALDLIRGALALQPGHQRALLFLGVHYVQAGEPARAIQAWESLLPRVEPATAAALQQQIEMARRLLAEQQGAEGAAAAEDGADAPLVRVRVEIDPALQARVQPGDVLFVFARQPDGPPMPVAASRRDATALPLELGLGDADSPMPTLTLSQLDRVELVARISRSGEANASAGDLEAAPVAVDLPADAPVVLRIDRVRE</sequence>
<name>A0ABV9NSQ8_9GAMM</name>
<feature type="transmembrane region" description="Helical" evidence="5">
    <location>
        <begin position="6"/>
        <end position="24"/>
    </location>
</feature>
<proteinExistence type="predicted"/>
<evidence type="ECO:0000259" key="6">
    <source>
        <dbReference type="Pfam" id="PF23892"/>
    </source>
</evidence>
<dbReference type="PANTHER" id="PTHR47870:SF1">
    <property type="entry name" value="CYTOCHROME C-TYPE BIOGENESIS PROTEIN CCMH"/>
    <property type="match status" value="1"/>
</dbReference>
<evidence type="ECO:0000313" key="9">
    <source>
        <dbReference type="Proteomes" id="UP001595892"/>
    </source>
</evidence>
<keyword evidence="1" id="KW-0677">Repeat</keyword>
<feature type="domain" description="Cytochrome c-type biogenesis protein H Ig-like" evidence="6">
    <location>
        <begin position="234"/>
        <end position="341"/>
    </location>
</feature>
<keyword evidence="3 4" id="KW-0802">TPR repeat</keyword>
<dbReference type="InterPro" id="IPR056412">
    <property type="entry name" value="Ig_CycH"/>
</dbReference>
<evidence type="ECO:0000256" key="4">
    <source>
        <dbReference type="PROSITE-ProRule" id="PRU00339"/>
    </source>
</evidence>
<keyword evidence="9" id="KW-1185">Reference proteome</keyword>
<protein>
    <submittedName>
        <fullName evidence="8">Tetratricopeptide repeat protein</fullName>
    </submittedName>
</protein>
<keyword evidence="5" id="KW-0472">Membrane</keyword>
<dbReference type="PROSITE" id="PS50005">
    <property type="entry name" value="TPR"/>
    <property type="match status" value="1"/>
</dbReference>
<dbReference type="Gene3D" id="1.25.40.10">
    <property type="entry name" value="Tetratricopeptide repeat domain"/>
    <property type="match status" value="1"/>
</dbReference>
<dbReference type="Pfam" id="PF23914">
    <property type="entry name" value="TPR_CcmH_CycH"/>
    <property type="match status" value="1"/>
</dbReference>
<evidence type="ECO:0000256" key="2">
    <source>
        <dbReference type="ARBA" id="ARBA00022748"/>
    </source>
</evidence>
<dbReference type="InterPro" id="IPR051263">
    <property type="entry name" value="C-type_cytochrome_biogenesis"/>
</dbReference>
<comment type="caution">
    <text evidence="8">The sequence shown here is derived from an EMBL/GenBank/DDBJ whole genome shotgun (WGS) entry which is preliminary data.</text>
</comment>
<accession>A0ABV9NSQ8</accession>
<dbReference type="RefSeq" id="WP_377006222.1">
    <property type="nucleotide sequence ID" value="NZ_JBHSGG010000071.1"/>
</dbReference>
<dbReference type="InterPro" id="IPR019734">
    <property type="entry name" value="TPR_rpt"/>
</dbReference>
<keyword evidence="5" id="KW-1133">Transmembrane helix</keyword>
<feature type="repeat" description="TPR" evidence="4">
    <location>
        <begin position="92"/>
        <end position="125"/>
    </location>
</feature>
<keyword evidence="5" id="KW-0812">Transmembrane</keyword>
<dbReference type="EMBL" id="JBHSGG010000071">
    <property type="protein sequence ID" value="MFC4729928.1"/>
    <property type="molecule type" value="Genomic_DNA"/>
</dbReference>
<dbReference type="SUPFAM" id="SSF48452">
    <property type="entry name" value="TPR-like"/>
    <property type="match status" value="1"/>
</dbReference>
<reference evidence="9" key="1">
    <citation type="journal article" date="2019" name="Int. J. Syst. Evol. Microbiol.">
        <title>The Global Catalogue of Microorganisms (GCM) 10K type strain sequencing project: providing services to taxonomists for standard genome sequencing and annotation.</title>
        <authorList>
            <consortium name="The Broad Institute Genomics Platform"/>
            <consortium name="The Broad Institute Genome Sequencing Center for Infectious Disease"/>
            <person name="Wu L."/>
            <person name="Ma J."/>
        </authorList>
    </citation>
    <scope>NUCLEOTIDE SEQUENCE [LARGE SCALE GENOMIC DNA]</scope>
    <source>
        <strain evidence="9">CGMCC 1.13574</strain>
    </source>
</reference>
<organism evidence="8 9">
    <name type="scientific">Coralloluteibacterium thermophilum</name>
    <dbReference type="NCBI Taxonomy" id="2707049"/>
    <lineage>
        <taxon>Bacteria</taxon>
        <taxon>Pseudomonadati</taxon>
        <taxon>Pseudomonadota</taxon>
        <taxon>Gammaproteobacteria</taxon>
        <taxon>Lysobacterales</taxon>
        <taxon>Lysobacteraceae</taxon>
        <taxon>Coralloluteibacterium</taxon>
    </lineage>
</organism>
<evidence type="ECO:0000313" key="8">
    <source>
        <dbReference type="EMBL" id="MFC4729928.1"/>
    </source>
</evidence>
<feature type="domain" description="Cytochrome c-type biogenesis protein H TPR" evidence="7">
    <location>
        <begin position="59"/>
        <end position="197"/>
    </location>
</feature>